<feature type="region of interest" description="Disordered" evidence="3">
    <location>
        <begin position="1"/>
        <end position="106"/>
    </location>
</feature>
<evidence type="ECO:0000256" key="4">
    <source>
        <dbReference type="SAM" id="Phobius"/>
    </source>
</evidence>
<proteinExistence type="inferred from homology"/>
<keyword evidence="4" id="KW-0812">Transmembrane</keyword>
<name>A0ABV8LF26_9ACTN</name>
<keyword evidence="4" id="KW-1133">Transmembrane helix</keyword>
<gene>
    <name evidence="5" type="primary">dacB</name>
    <name evidence="5" type="ORF">ACFOZ4_02720</name>
</gene>
<organism evidence="5 6">
    <name type="scientific">Hamadaea flava</name>
    <dbReference type="NCBI Taxonomy" id="1742688"/>
    <lineage>
        <taxon>Bacteria</taxon>
        <taxon>Bacillati</taxon>
        <taxon>Actinomycetota</taxon>
        <taxon>Actinomycetes</taxon>
        <taxon>Micromonosporales</taxon>
        <taxon>Micromonosporaceae</taxon>
        <taxon>Hamadaea</taxon>
    </lineage>
</organism>
<dbReference type="Pfam" id="PF02113">
    <property type="entry name" value="Peptidase_S13"/>
    <property type="match status" value="2"/>
</dbReference>
<evidence type="ECO:0000256" key="1">
    <source>
        <dbReference type="ARBA" id="ARBA00006096"/>
    </source>
</evidence>
<feature type="compositionally biased region" description="Low complexity" evidence="3">
    <location>
        <begin position="50"/>
        <end position="60"/>
    </location>
</feature>
<evidence type="ECO:0000256" key="2">
    <source>
        <dbReference type="ARBA" id="ARBA00022801"/>
    </source>
</evidence>
<dbReference type="RefSeq" id="WP_382188552.1">
    <property type="nucleotide sequence ID" value="NZ_JBHSAY010000003.1"/>
</dbReference>
<feature type="transmembrane region" description="Helical" evidence="4">
    <location>
        <begin position="111"/>
        <end position="133"/>
    </location>
</feature>
<dbReference type="PRINTS" id="PR00922">
    <property type="entry name" value="DADACBPTASE3"/>
</dbReference>
<keyword evidence="2 5" id="KW-0378">Hydrolase</keyword>
<keyword evidence="6" id="KW-1185">Reference proteome</keyword>
<dbReference type="NCBIfam" id="TIGR00666">
    <property type="entry name" value="PBP4"/>
    <property type="match status" value="1"/>
</dbReference>
<protein>
    <submittedName>
        <fullName evidence="5">D-alanyl-D-alanine carboxypeptidase/D-alanyl-D-alanine-endopeptidase</fullName>
        <ecNumber evidence="5">3.4.16.4</ecNumber>
    </submittedName>
</protein>
<keyword evidence="5" id="KW-0645">Protease</keyword>
<dbReference type="GO" id="GO:0009002">
    <property type="term" value="F:serine-type D-Ala-D-Ala carboxypeptidase activity"/>
    <property type="evidence" value="ECO:0007669"/>
    <property type="project" value="UniProtKB-EC"/>
</dbReference>
<feature type="compositionally biased region" description="Pro residues" evidence="3">
    <location>
        <begin position="1"/>
        <end position="13"/>
    </location>
</feature>
<evidence type="ECO:0000313" key="5">
    <source>
        <dbReference type="EMBL" id="MFC4129512.1"/>
    </source>
</evidence>
<dbReference type="EMBL" id="JBHSAY010000003">
    <property type="protein sequence ID" value="MFC4129512.1"/>
    <property type="molecule type" value="Genomic_DNA"/>
</dbReference>
<comment type="caution">
    <text evidence="5">The sequence shown here is derived from an EMBL/GenBank/DDBJ whole genome shotgun (WGS) entry which is preliminary data.</text>
</comment>
<dbReference type="Gene3D" id="3.50.80.20">
    <property type="entry name" value="D-Ala-D-Ala carboxypeptidase C, peptidase S13"/>
    <property type="match status" value="1"/>
</dbReference>
<dbReference type="EC" id="3.4.16.4" evidence="5"/>
<evidence type="ECO:0000313" key="6">
    <source>
        <dbReference type="Proteomes" id="UP001595816"/>
    </source>
</evidence>
<accession>A0ABV8LF26</accession>
<keyword evidence="4" id="KW-0472">Membrane</keyword>
<dbReference type="PANTHER" id="PTHR30023">
    <property type="entry name" value="D-ALANYL-D-ALANINE CARBOXYPEPTIDASE"/>
    <property type="match status" value="1"/>
</dbReference>
<sequence>MPPGAPQSPPPGSPQWGQPPASPPPGFPRAGSQPPDFQQQGFPSPDFHQQGEQQPGYQSQREQPWGEQQPGYQSQREQQWGDPRSATPPPVRPGAASAEPPEPPRKGRRGLWISLATVLVLVLAAAGGAVAFAPDRVRELLGQTTPVNSWSPDAVASAAGVLSAATGTAPTAEQVKAALEELRTHTDLGPSVSVSVVDVATGESLYDAGSSHPAVPASTTKMATAASVLATRGPDYRMTTKAVAGPNEGEVVLVGAGDPTLTAGATGYYPGAGRLDQLAAQVKTALGGKSPTKLIYDTSIYTGSSIAEGWDDDAAVGPYGARTTALAIDGARTSPKRPKNIDDLHAGQARSAQPDKAAALAFAKLLGVPASSVTAGTAPSGAQQLGAVQSPRIESLVEIMLEESDNVVAEALARQVALAKGQPGSYAGAGTAIKQVLGELGVPTTGVVIKDGSGLSRLDRQPPAMQTALLAQAAGDKHPQLRSLFAGLPVGGWSGTLSDRNTTTAGTPESGAGVVRAKTGTLTGVAAIAGIVVTKDGRLLAFSFLADAVPSGTDTARERLDAMTNALAAL</sequence>
<comment type="similarity">
    <text evidence="1">Belongs to the peptidase S13 family.</text>
</comment>
<dbReference type="Gene3D" id="3.40.710.10">
    <property type="entry name" value="DD-peptidase/beta-lactamase superfamily"/>
    <property type="match status" value="2"/>
</dbReference>
<dbReference type="InterPro" id="IPR000667">
    <property type="entry name" value="Peptidase_S13"/>
</dbReference>
<dbReference type="Proteomes" id="UP001595816">
    <property type="component" value="Unassembled WGS sequence"/>
</dbReference>
<dbReference type="InterPro" id="IPR012338">
    <property type="entry name" value="Beta-lactam/transpept-like"/>
</dbReference>
<reference evidence="6" key="1">
    <citation type="journal article" date="2019" name="Int. J. Syst. Evol. Microbiol.">
        <title>The Global Catalogue of Microorganisms (GCM) 10K type strain sequencing project: providing services to taxonomists for standard genome sequencing and annotation.</title>
        <authorList>
            <consortium name="The Broad Institute Genomics Platform"/>
            <consortium name="The Broad Institute Genome Sequencing Center for Infectious Disease"/>
            <person name="Wu L."/>
            <person name="Ma J."/>
        </authorList>
    </citation>
    <scope>NUCLEOTIDE SEQUENCE [LARGE SCALE GENOMIC DNA]</scope>
    <source>
        <strain evidence="6">CGMCC 4.7289</strain>
    </source>
</reference>
<keyword evidence="5" id="KW-0121">Carboxypeptidase</keyword>
<evidence type="ECO:0000256" key="3">
    <source>
        <dbReference type="SAM" id="MobiDB-lite"/>
    </source>
</evidence>
<dbReference type="SUPFAM" id="SSF56601">
    <property type="entry name" value="beta-lactamase/transpeptidase-like"/>
    <property type="match status" value="1"/>
</dbReference>
<dbReference type="PANTHER" id="PTHR30023:SF0">
    <property type="entry name" value="PENICILLIN-SENSITIVE CARBOXYPEPTIDASE A"/>
    <property type="match status" value="1"/>
</dbReference>